<dbReference type="Proteomes" id="UP000722989">
    <property type="component" value="Unassembled WGS sequence"/>
</dbReference>
<reference evidence="2 3" key="1">
    <citation type="submission" date="2020-03" db="EMBL/GenBank/DDBJ databases">
        <title>WGS of the type strain of Planosporangium spp.</title>
        <authorList>
            <person name="Thawai C."/>
        </authorList>
    </citation>
    <scope>NUCLEOTIDE SEQUENCE [LARGE SCALE GENOMIC DNA]</scope>
    <source>
        <strain evidence="2 3">TBRC 5610</strain>
    </source>
</reference>
<keyword evidence="3" id="KW-1185">Reference proteome</keyword>
<sequence>MADAAAPVEPERRPAVVTAACWMLYLAAAGQLLLAIIMFSHLGATRQAYTKVLADTPVKGATDVSVAIIAANAAVNLVFAIGYVVVAILDGRGRNPARIVTWVIAGLAICMSCCGLASTAIALSGLGDNGANGAPSAQDIQRALRAALPGWYEPVITTIQVVSLAALVVAVVLLALPAANQFFRRKPAAGWEPPVPATPPVPPPTA</sequence>
<feature type="transmembrane region" description="Helical" evidence="1">
    <location>
        <begin position="64"/>
        <end position="89"/>
    </location>
</feature>
<feature type="transmembrane region" description="Helical" evidence="1">
    <location>
        <begin position="101"/>
        <end position="123"/>
    </location>
</feature>
<feature type="transmembrane region" description="Helical" evidence="1">
    <location>
        <begin position="22"/>
        <end position="44"/>
    </location>
</feature>
<evidence type="ECO:0000256" key="1">
    <source>
        <dbReference type="SAM" id="Phobius"/>
    </source>
</evidence>
<dbReference type="RefSeq" id="WP_167923771.1">
    <property type="nucleotide sequence ID" value="NZ_JAATVY010000002.1"/>
</dbReference>
<accession>A0ABX0XTX7</accession>
<feature type="transmembrane region" description="Helical" evidence="1">
    <location>
        <begin position="155"/>
        <end position="176"/>
    </location>
</feature>
<dbReference type="EMBL" id="JAATVY010000002">
    <property type="protein sequence ID" value="NJC68890.1"/>
    <property type="molecule type" value="Genomic_DNA"/>
</dbReference>
<comment type="caution">
    <text evidence="2">The sequence shown here is derived from an EMBL/GenBank/DDBJ whole genome shotgun (WGS) entry which is preliminary data.</text>
</comment>
<evidence type="ECO:0000313" key="3">
    <source>
        <dbReference type="Proteomes" id="UP000722989"/>
    </source>
</evidence>
<keyword evidence="1" id="KW-0472">Membrane</keyword>
<protein>
    <submittedName>
        <fullName evidence="2">Uncharacterized protein</fullName>
    </submittedName>
</protein>
<organism evidence="2 3">
    <name type="scientific">Planosporangium thailandense</name>
    <dbReference type="NCBI Taxonomy" id="765197"/>
    <lineage>
        <taxon>Bacteria</taxon>
        <taxon>Bacillati</taxon>
        <taxon>Actinomycetota</taxon>
        <taxon>Actinomycetes</taxon>
        <taxon>Micromonosporales</taxon>
        <taxon>Micromonosporaceae</taxon>
        <taxon>Planosporangium</taxon>
    </lineage>
</organism>
<evidence type="ECO:0000313" key="2">
    <source>
        <dbReference type="EMBL" id="NJC68890.1"/>
    </source>
</evidence>
<proteinExistence type="predicted"/>
<gene>
    <name evidence="2" type="ORF">HC031_03990</name>
</gene>
<keyword evidence="1" id="KW-1133">Transmembrane helix</keyword>
<keyword evidence="1" id="KW-0812">Transmembrane</keyword>
<name>A0ABX0XTX7_9ACTN</name>